<evidence type="ECO:0000313" key="2">
    <source>
        <dbReference type="EMBL" id="MBA4636545.1"/>
    </source>
</evidence>
<feature type="region of interest" description="Disordered" evidence="1">
    <location>
        <begin position="97"/>
        <end position="118"/>
    </location>
</feature>
<dbReference type="EMBL" id="GISG01100835">
    <property type="protein sequence ID" value="MBA4636544.1"/>
    <property type="molecule type" value="Transcribed_RNA"/>
</dbReference>
<accession>A0A7C9DD48</accession>
<organism evidence="2">
    <name type="scientific">Opuntia streptacantha</name>
    <name type="common">Prickly pear cactus</name>
    <name type="synonym">Opuntia cardona</name>
    <dbReference type="NCBI Taxonomy" id="393608"/>
    <lineage>
        <taxon>Eukaryota</taxon>
        <taxon>Viridiplantae</taxon>
        <taxon>Streptophyta</taxon>
        <taxon>Embryophyta</taxon>
        <taxon>Tracheophyta</taxon>
        <taxon>Spermatophyta</taxon>
        <taxon>Magnoliopsida</taxon>
        <taxon>eudicotyledons</taxon>
        <taxon>Gunneridae</taxon>
        <taxon>Pentapetalae</taxon>
        <taxon>Caryophyllales</taxon>
        <taxon>Cactineae</taxon>
        <taxon>Cactaceae</taxon>
        <taxon>Opuntioideae</taxon>
        <taxon>Opuntia</taxon>
    </lineage>
</organism>
<proteinExistence type="predicted"/>
<dbReference type="EMBL" id="GISG01100836">
    <property type="protein sequence ID" value="MBA4636545.1"/>
    <property type="molecule type" value="Transcribed_RNA"/>
</dbReference>
<dbReference type="AlphaFoldDB" id="A0A7C9DD48"/>
<name>A0A7C9DD48_OPUST</name>
<evidence type="ECO:0000256" key="1">
    <source>
        <dbReference type="SAM" id="MobiDB-lite"/>
    </source>
</evidence>
<reference evidence="2" key="1">
    <citation type="journal article" date="2013" name="J. Plant Res.">
        <title>Effect of fungi and light on seed germination of three Opuntia species from semiarid lands of central Mexico.</title>
        <authorList>
            <person name="Delgado-Sanchez P."/>
            <person name="Jimenez-Bremont J.F."/>
            <person name="Guerrero-Gonzalez Mde L."/>
            <person name="Flores J."/>
        </authorList>
    </citation>
    <scope>NUCLEOTIDE SEQUENCE</scope>
    <source>
        <tissue evidence="2">Cladode</tissue>
    </source>
</reference>
<sequence length="118" mass="13295">MLVCTASIKISEDSVVVYKLLGLTTRRCTSRTLCLSHPTYQMLHQGSRVELFDSQAMAYMVVCVHHNDQSSHPSQPILDDDQGDIRFNGVQLSAQPLSTQQNVKKNRVKRSRLHAEQA</sequence>
<protein>
    <submittedName>
        <fullName evidence="2">Uncharacterized protein</fullName>
    </submittedName>
</protein>
<reference evidence="2" key="2">
    <citation type="submission" date="2020-07" db="EMBL/GenBank/DDBJ databases">
        <authorList>
            <person name="Vera ALvarez R."/>
            <person name="Arias-Moreno D.M."/>
            <person name="Jimenez-Jacinto V."/>
            <person name="Jimenez-Bremont J.F."/>
            <person name="Swaminathan K."/>
            <person name="Moose S.P."/>
            <person name="Guerrero-Gonzalez M.L."/>
            <person name="Marino-Ramirez L."/>
            <person name="Landsman D."/>
            <person name="Rodriguez-Kessler M."/>
            <person name="Delgado-Sanchez P."/>
        </authorList>
    </citation>
    <scope>NUCLEOTIDE SEQUENCE</scope>
    <source>
        <tissue evidence="2">Cladode</tissue>
    </source>
</reference>